<organism evidence="1 2">
    <name type="scientific">Manduca sexta</name>
    <name type="common">Tobacco hawkmoth</name>
    <name type="synonym">Tobacco hornworm</name>
    <dbReference type="NCBI Taxonomy" id="7130"/>
    <lineage>
        <taxon>Eukaryota</taxon>
        <taxon>Metazoa</taxon>
        <taxon>Ecdysozoa</taxon>
        <taxon>Arthropoda</taxon>
        <taxon>Hexapoda</taxon>
        <taxon>Insecta</taxon>
        <taxon>Pterygota</taxon>
        <taxon>Neoptera</taxon>
        <taxon>Endopterygota</taxon>
        <taxon>Lepidoptera</taxon>
        <taxon>Glossata</taxon>
        <taxon>Ditrysia</taxon>
        <taxon>Bombycoidea</taxon>
        <taxon>Sphingidae</taxon>
        <taxon>Sphinginae</taxon>
        <taxon>Sphingini</taxon>
        <taxon>Manduca</taxon>
    </lineage>
</organism>
<dbReference type="Proteomes" id="UP000791440">
    <property type="component" value="Unassembled WGS sequence"/>
</dbReference>
<keyword evidence="2" id="KW-1185">Reference proteome</keyword>
<name>A0A922CT57_MANSE</name>
<reference evidence="1" key="2">
    <citation type="submission" date="2020-12" db="EMBL/GenBank/DDBJ databases">
        <authorList>
            <person name="Kanost M."/>
        </authorList>
    </citation>
    <scope>NUCLEOTIDE SEQUENCE</scope>
</reference>
<evidence type="ECO:0000313" key="1">
    <source>
        <dbReference type="EMBL" id="KAG6457206.1"/>
    </source>
</evidence>
<comment type="caution">
    <text evidence="1">The sequence shown here is derived from an EMBL/GenBank/DDBJ whole genome shotgun (WGS) entry which is preliminary data.</text>
</comment>
<protein>
    <submittedName>
        <fullName evidence="1">Uncharacterized protein</fullName>
    </submittedName>
</protein>
<dbReference type="AlphaFoldDB" id="A0A922CT57"/>
<reference evidence="1" key="1">
    <citation type="journal article" date="2016" name="Insect Biochem. Mol. Biol.">
        <title>Multifaceted biological insights from a draft genome sequence of the tobacco hornworm moth, Manduca sexta.</title>
        <authorList>
            <person name="Kanost M.R."/>
            <person name="Arrese E.L."/>
            <person name="Cao X."/>
            <person name="Chen Y.R."/>
            <person name="Chellapilla S."/>
            <person name="Goldsmith M.R."/>
            <person name="Grosse-Wilde E."/>
            <person name="Heckel D.G."/>
            <person name="Herndon N."/>
            <person name="Jiang H."/>
            <person name="Papanicolaou A."/>
            <person name="Qu J."/>
            <person name="Soulages J.L."/>
            <person name="Vogel H."/>
            <person name="Walters J."/>
            <person name="Waterhouse R.M."/>
            <person name="Ahn S.J."/>
            <person name="Almeida F.C."/>
            <person name="An C."/>
            <person name="Aqrawi P."/>
            <person name="Bretschneider A."/>
            <person name="Bryant W.B."/>
            <person name="Bucks S."/>
            <person name="Chao H."/>
            <person name="Chevignon G."/>
            <person name="Christen J.M."/>
            <person name="Clarke D.F."/>
            <person name="Dittmer N.T."/>
            <person name="Ferguson L.C.F."/>
            <person name="Garavelou S."/>
            <person name="Gordon K.H.J."/>
            <person name="Gunaratna R.T."/>
            <person name="Han Y."/>
            <person name="Hauser F."/>
            <person name="He Y."/>
            <person name="Heidel-Fischer H."/>
            <person name="Hirsh A."/>
            <person name="Hu Y."/>
            <person name="Jiang H."/>
            <person name="Kalra D."/>
            <person name="Klinner C."/>
            <person name="Konig C."/>
            <person name="Kovar C."/>
            <person name="Kroll A.R."/>
            <person name="Kuwar S.S."/>
            <person name="Lee S.L."/>
            <person name="Lehman R."/>
            <person name="Li K."/>
            <person name="Li Z."/>
            <person name="Liang H."/>
            <person name="Lovelace S."/>
            <person name="Lu Z."/>
            <person name="Mansfield J.H."/>
            <person name="McCulloch K.J."/>
            <person name="Mathew T."/>
            <person name="Morton B."/>
            <person name="Muzny D.M."/>
            <person name="Neunemann D."/>
            <person name="Ongeri F."/>
            <person name="Pauchet Y."/>
            <person name="Pu L.L."/>
            <person name="Pyrousis I."/>
            <person name="Rao X.J."/>
            <person name="Redding A."/>
            <person name="Roesel C."/>
            <person name="Sanchez-Gracia A."/>
            <person name="Schaack S."/>
            <person name="Shukla A."/>
            <person name="Tetreau G."/>
            <person name="Wang Y."/>
            <person name="Xiong G.H."/>
            <person name="Traut W."/>
            <person name="Walsh T.K."/>
            <person name="Worley K.C."/>
            <person name="Wu D."/>
            <person name="Wu W."/>
            <person name="Wu Y.Q."/>
            <person name="Zhang X."/>
            <person name="Zou Z."/>
            <person name="Zucker H."/>
            <person name="Briscoe A.D."/>
            <person name="Burmester T."/>
            <person name="Clem R.J."/>
            <person name="Feyereisen R."/>
            <person name="Grimmelikhuijzen C.J.P."/>
            <person name="Hamodrakas S.J."/>
            <person name="Hansson B.S."/>
            <person name="Huguet E."/>
            <person name="Jermiin L.S."/>
            <person name="Lan Q."/>
            <person name="Lehman H.K."/>
            <person name="Lorenzen M."/>
            <person name="Merzendorfer H."/>
            <person name="Michalopoulos I."/>
            <person name="Morton D.B."/>
            <person name="Muthukrishnan S."/>
            <person name="Oakeshott J.G."/>
            <person name="Palmer W."/>
            <person name="Park Y."/>
            <person name="Passarelli A.L."/>
            <person name="Rozas J."/>
            <person name="Schwartz L.M."/>
            <person name="Smith W."/>
            <person name="Southgate A."/>
            <person name="Vilcinskas A."/>
            <person name="Vogt R."/>
            <person name="Wang P."/>
            <person name="Werren J."/>
            <person name="Yu X.Q."/>
            <person name="Zhou J.J."/>
            <person name="Brown S.J."/>
            <person name="Scherer S.E."/>
            <person name="Richards S."/>
            <person name="Blissard G.W."/>
        </authorList>
    </citation>
    <scope>NUCLEOTIDE SEQUENCE</scope>
</reference>
<dbReference type="EMBL" id="JH668538">
    <property type="protein sequence ID" value="KAG6457206.1"/>
    <property type="molecule type" value="Genomic_DNA"/>
</dbReference>
<evidence type="ECO:0000313" key="2">
    <source>
        <dbReference type="Proteomes" id="UP000791440"/>
    </source>
</evidence>
<sequence length="59" mass="6761">MLGSHGYSEILSLDISSTRRRRITEKEGDAPCRRKIYREISDTETRVFRVNAPASILHA</sequence>
<accession>A0A922CT57</accession>
<proteinExistence type="predicted"/>
<feature type="non-terminal residue" evidence="1">
    <location>
        <position position="59"/>
    </location>
</feature>
<gene>
    <name evidence="1" type="ORF">O3G_MSEX010177</name>
</gene>